<dbReference type="AlphaFoldDB" id="A0A0M0N4V6"/>
<dbReference type="Proteomes" id="UP000050836">
    <property type="component" value="Unassembled WGS sequence"/>
</dbReference>
<dbReference type="Gene3D" id="2.60.40.1220">
    <property type="match status" value="1"/>
</dbReference>
<dbReference type="EMBL" id="LLXS01000043">
    <property type="protein sequence ID" value="KRG39740.1"/>
    <property type="molecule type" value="Genomic_DNA"/>
</dbReference>
<feature type="signal peptide" evidence="8">
    <location>
        <begin position="1"/>
        <end position="30"/>
    </location>
</feature>
<evidence type="ECO:0000256" key="5">
    <source>
        <dbReference type="ARBA" id="ARBA00022764"/>
    </source>
</evidence>
<protein>
    <recommendedName>
        <fullName evidence="7">Copper resistance protein C</fullName>
    </recommendedName>
</protein>
<accession>A0A0M0N4V6</accession>
<sequence>MKSSNVLRSFALVLAIAAGQFSLQIAHAHAALQQSTPAANAVVASPGQIDLVFNETLIPRASRLKLLMKHGSSTMPIENFTTEIVNNGKTLRAKLPQPLTPGVYTVEYRAVGGDNHPMPGSFSFTVR</sequence>
<reference evidence="10 11" key="1">
    <citation type="submission" date="2015-10" db="EMBL/GenBank/DDBJ databases">
        <title>Genome sequencing and analysis of members of genus Stenotrophomonas.</title>
        <authorList>
            <person name="Patil P.P."/>
            <person name="Midha S."/>
            <person name="Patil P.B."/>
        </authorList>
    </citation>
    <scope>NUCLEOTIDE SEQUENCE [LARGE SCALE GENOMIC DNA]</scope>
    <source>
        <strain evidence="10 11">JCM 9942</strain>
    </source>
</reference>
<dbReference type="NCBIfam" id="NF033814">
    <property type="entry name" value="copper_CopC"/>
    <property type="match status" value="1"/>
</dbReference>
<evidence type="ECO:0000256" key="8">
    <source>
        <dbReference type="SAM" id="SignalP"/>
    </source>
</evidence>
<name>A0A0M0N4V6_9GAMM</name>
<dbReference type="PATRIC" id="fig|40324.130.peg.2061"/>
<keyword evidence="11" id="KW-1185">Reference proteome</keyword>
<proteinExistence type="inferred from homology"/>
<evidence type="ECO:0000256" key="3">
    <source>
        <dbReference type="ARBA" id="ARBA00022723"/>
    </source>
</evidence>
<feature type="domain" description="CopC" evidence="9">
    <location>
        <begin position="29"/>
        <end position="126"/>
    </location>
</feature>
<comment type="subcellular location">
    <subcellularLocation>
        <location evidence="1 7">Periplasm</location>
    </subcellularLocation>
</comment>
<dbReference type="InterPro" id="IPR014756">
    <property type="entry name" value="Ig_E-set"/>
</dbReference>
<dbReference type="RefSeq" id="WP_017354979.1">
    <property type="nucleotide sequence ID" value="NZ_BAZI01000039.1"/>
</dbReference>
<dbReference type="PANTHER" id="PTHR34820">
    <property type="entry name" value="INNER MEMBRANE PROTEIN YEBZ"/>
    <property type="match status" value="1"/>
</dbReference>
<comment type="similarity">
    <text evidence="2 7">Belongs to the CopC family.</text>
</comment>
<keyword evidence="5 7" id="KW-0574">Periplasm</keyword>
<gene>
    <name evidence="10" type="ORF">ARC78_13745</name>
</gene>
<dbReference type="SUPFAM" id="SSF81296">
    <property type="entry name" value="E set domains"/>
    <property type="match status" value="1"/>
</dbReference>
<dbReference type="PANTHER" id="PTHR34820:SF4">
    <property type="entry name" value="INNER MEMBRANE PROTEIN YEBZ"/>
    <property type="match status" value="1"/>
</dbReference>
<feature type="chain" id="PRO_5015042642" description="Copper resistance protein C" evidence="8">
    <location>
        <begin position="31"/>
        <end position="127"/>
    </location>
</feature>
<dbReference type="InterPro" id="IPR032694">
    <property type="entry name" value="CopC/D"/>
</dbReference>
<dbReference type="InterPro" id="IPR014755">
    <property type="entry name" value="Cu-Rt/internalin_Ig-like"/>
</dbReference>
<keyword evidence="6 7" id="KW-0186">Copper</keyword>
<dbReference type="GO" id="GO:0046688">
    <property type="term" value="P:response to copper ion"/>
    <property type="evidence" value="ECO:0007669"/>
    <property type="project" value="UniProtKB-UniRule"/>
</dbReference>
<comment type="caution">
    <text evidence="10">The sequence shown here is derived from an EMBL/GenBank/DDBJ whole genome shotgun (WGS) entry which is preliminary data.</text>
</comment>
<organism evidence="10 11">
    <name type="scientific">Stenotrophomonas pictorum JCM 9942</name>
    <dbReference type="NCBI Taxonomy" id="1236960"/>
    <lineage>
        <taxon>Bacteria</taxon>
        <taxon>Pseudomonadati</taxon>
        <taxon>Pseudomonadota</taxon>
        <taxon>Gammaproteobacteria</taxon>
        <taxon>Lysobacterales</taxon>
        <taxon>Lysobacteraceae</taxon>
        <taxon>Stenotrophomonas</taxon>
    </lineage>
</organism>
<dbReference type="GO" id="GO:0042597">
    <property type="term" value="C:periplasmic space"/>
    <property type="evidence" value="ECO:0007669"/>
    <property type="project" value="UniProtKB-SubCell"/>
</dbReference>
<keyword evidence="4 7" id="KW-0732">Signal</keyword>
<keyword evidence="3 7" id="KW-0479">Metal-binding</keyword>
<evidence type="ECO:0000256" key="6">
    <source>
        <dbReference type="ARBA" id="ARBA00023008"/>
    </source>
</evidence>
<dbReference type="GO" id="GO:0005507">
    <property type="term" value="F:copper ion binding"/>
    <property type="evidence" value="ECO:0007669"/>
    <property type="project" value="UniProtKB-UniRule"/>
</dbReference>
<dbReference type="GO" id="GO:0006825">
    <property type="term" value="P:copper ion transport"/>
    <property type="evidence" value="ECO:0007669"/>
    <property type="project" value="InterPro"/>
</dbReference>
<dbReference type="InterPro" id="IPR007348">
    <property type="entry name" value="CopC_dom"/>
</dbReference>
<dbReference type="GO" id="GO:0005886">
    <property type="term" value="C:plasma membrane"/>
    <property type="evidence" value="ECO:0007669"/>
    <property type="project" value="TreeGrafter"/>
</dbReference>
<evidence type="ECO:0000256" key="2">
    <source>
        <dbReference type="ARBA" id="ARBA00010509"/>
    </source>
</evidence>
<evidence type="ECO:0000259" key="9">
    <source>
        <dbReference type="Pfam" id="PF04234"/>
    </source>
</evidence>
<evidence type="ECO:0000313" key="10">
    <source>
        <dbReference type="EMBL" id="KRG39740.1"/>
    </source>
</evidence>
<evidence type="ECO:0000256" key="7">
    <source>
        <dbReference type="RuleBase" id="RU369037"/>
    </source>
</evidence>
<dbReference type="InterPro" id="IPR047685">
    <property type="entry name" value="CopC-like"/>
</dbReference>
<dbReference type="Pfam" id="PF04234">
    <property type="entry name" value="CopC"/>
    <property type="match status" value="1"/>
</dbReference>
<dbReference type="GeneID" id="93742124"/>
<evidence type="ECO:0000313" key="11">
    <source>
        <dbReference type="Proteomes" id="UP000050836"/>
    </source>
</evidence>
<evidence type="ECO:0000256" key="4">
    <source>
        <dbReference type="ARBA" id="ARBA00022729"/>
    </source>
</evidence>
<comment type="function">
    <text evidence="7">Involved in copper resistance.</text>
</comment>
<dbReference type="OrthoDB" id="9796814at2"/>
<evidence type="ECO:0000256" key="1">
    <source>
        <dbReference type="ARBA" id="ARBA00004418"/>
    </source>
</evidence>